<keyword evidence="7 11" id="KW-0479">Metal-binding</keyword>
<comment type="similarity">
    <text evidence="3 11">Belongs to the RNase H family.</text>
</comment>
<dbReference type="Pfam" id="PF00075">
    <property type="entry name" value="RNase_H"/>
    <property type="match status" value="1"/>
</dbReference>
<sequence>MATKKYYVVWKGTNTGIFTSWDDCKRNVQGVPGAKYKSFPSLKEAEIAFQSGWQAYYGENTKSDKKAKARIQTNIQQNHDYIEDSIAVDAACSGNPGPMEYKGVCLKTGQTLFHFGPIVGTNNIGEFLAIVHALGFLQKKNLSIPIYSDSQTAIKWVKMKKANTNLPLTKETEQVWNLIKRAEQWLQTHSYANPIIKWETKLWGENKADFGRK</sequence>
<dbReference type="EMBL" id="JXLU01000080">
    <property type="protein sequence ID" value="KIO72888.1"/>
    <property type="molecule type" value="Genomic_DNA"/>
</dbReference>
<dbReference type="Gene3D" id="3.30.420.10">
    <property type="entry name" value="Ribonuclease H-like superfamily/Ribonuclease H"/>
    <property type="match status" value="1"/>
</dbReference>
<dbReference type="Proteomes" id="UP000032076">
    <property type="component" value="Unassembled WGS sequence"/>
</dbReference>
<evidence type="ECO:0000313" key="16">
    <source>
        <dbReference type="Proteomes" id="UP000032076"/>
    </source>
</evidence>
<dbReference type="OrthoDB" id="9811552at2"/>
<keyword evidence="8 11" id="KW-0255">Endonuclease</keyword>
<dbReference type="GO" id="GO:0046872">
    <property type="term" value="F:metal ion binding"/>
    <property type="evidence" value="ECO:0007669"/>
    <property type="project" value="UniProtKB-KW"/>
</dbReference>
<protein>
    <recommendedName>
        <fullName evidence="5 11">Ribonuclease H</fullName>
        <ecNumber evidence="4 11">3.1.26.4</ecNumber>
    </recommendedName>
</protein>
<feature type="domain" description="RNase H type-1" evidence="13">
    <location>
        <begin position="80"/>
        <end position="213"/>
    </location>
</feature>
<comment type="subcellular location">
    <subcellularLocation>
        <location evidence="11">Cytoplasm</location>
    </subcellularLocation>
</comment>
<evidence type="ECO:0000313" key="14">
    <source>
        <dbReference type="EMBL" id="CEE01744.1"/>
    </source>
</evidence>
<feature type="binding site" evidence="12">
    <location>
        <position position="89"/>
    </location>
    <ligand>
        <name>Mg(2+)</name>
        <dbReference type="ChEBI" id="CHEBI:18420"/>
        <label>1</label>
    </ligand>
</feature>
<dbReference type="EC" id="3.1.26.4" evidence="4 11"/>
<comment type="cofactor">
    <cofactor evidence="12">
        <name>Mn(2+)</name>
        <dbReference type="ChEBI" id="CHEBI:29035"/>
    </cofactor>
    <cofactor evidence="12">
        <name>Mg(2+)</name>
        <dbReference type="ChEBI" id="CHEBI:18420"/>
    </cofactor>
    <text evidence="12">Binds 2 metal ions per subunit. Manganese or magnesium.</text>
</comment>
<evidence type="ECO:0000256" key="9">
    <source>
        <dbReference type="ARBA" id="ARBA00022801"/>
    </source>
</evidence>
<reference evidence="15 16" key="2">
    <citation type="submission" date="2015-01" db="EMBL/GenBank/DDBJ databases">
        <title>Draft Genome Sequences of Four Bacillus thermoamylovorans Strains, Isolated From Food Products.</title>
        <authorList>
            <person name="Krawcyk A.O."/>
            <person name="Berendsen E.M."/>
            <person name="Eijlander R.T."/>
            <person name="de Jong A."/>
            <person name="Wells-Bennik M."/>
            <person name="Kuipers O.P."/>
        </authorList>
    </citation>
    <scope>NUCLEOTIDE SEQUENCE [LARGE SCALE GENOMIC DNA]</scope>
    <source>
        <strain evidence="15 16">B4167</strain>
    </source>
</reference>
<feature type="binding site" evidence="12">
    <location>
        <position position="149"/>
    </location>
    <ligand>
        <name>Mg(2+)</name>
        <dbReference type="ChEBI" id="CHEBI:18420"/>
        <label>2</label>
    </ligand>
</feature>
<dbReference type="InterPro" id="IPR037056">
    <property type="entry name" value="RNase_H1_N_sf"/>
</dbReference>
<evidence type="ECO:0000256" key="6">
    <source>
        <dbReference type="ARBA" id="ARBA00022722"/>
    </source>
</evidence>
<evidence type="ECO:0000313" key="17">
    <source>
        <dbReference type="Proteomes" id="UP000040576"/>
    </source>
</evidence>
<name>A0A090KSR8_9BACI</name>
<dbReference type="PIRSF" id="PIRSF037839">
    <property type="entry name" value="Ribonuclease_H"/>
    <property type="match status" value="1"/>
</dbReference>
<dbReference type="AlphaFoldDB" id="A0A090KSR8"/>
<dbReference type="GO" id="GO:0005737">
    <property type="term" value="C:cytoplasm"/>
    <property type="evidence" value="ECO:0007669"/>
    <property type="project" value="UniProtKB-SubCell"/>
</dbReference>
<dbReference type="Proteomes" id="UP000040576">
    <property type="component" value="Unassembled WGS sequence"/>
</dbReference>
<dbReference type="RefSeq" id="WP_034770457.1">
    <property type="nucleotide sequence ID" value="NZ_CCRF01000061.1"/>
</dbReference>
<organism evidence="14 17">
    <name type="scientific">Caldibacillus thermoamylovorans</name>
    <dbReference type="NCBI Taxonomy" id="35841"/>
    <lineage>
        <taxon>Bacteria</taxon>
        <taxon>Bacillati</taxon>
        <taxon>Bacillota</taxon>
        <taxon>Bacilli</taxon>
        <taxon>Bacillales</taxon>
        <taxon>Bacillaceae</taxon>
        <taxon>Caldibacillus</taxon>
    </lineage>
</organism>
<gene>
    <name evidence="15" type="ORF">B4167_2664</name>
    <name evidence="14" type="ORF">BT1A1_1922</name>
</gene>
<dbReference type="InterPro" id="IPR036397">
    <property type="entry name" value="RNaseH_sf"/>
</dbReference>
<comment type="function">
    <text evidence="2 11">Endonuclease that specifically degrades the RNA of RNA-DNA hybrids.</text>
</comment>
<evidence type="ECO:0000259" key="13">
    <source>
        <dbReference type="PROSITE" id="PS50879"/>
    </source>
</evidence>
<keyword evidence="17" id="KW-1185">Reference proteome</keyword>
<evidence type="ECO:0000256" key="10">
    <source>
        <dbReference type="ARBA" id="ARBA00022842"/>
    </source>
</evidence>
<dbReference type="InterPro" id="IPR011320">
    <property type="entry name" value="RNase_H1_N"/>
</dbReference>
<evidence type="ECO:0000256" key="4">
    <source>
        <dbReference type="ARBA" id="ARBA00012180"/>
    </source>
</evidence>
<comment type="cofactor">
    <cofactor evidence="1">
        <name>Mg(2+)</name>
        <dbReference type="ChEBI" id="CHEBI:18420"/>
    </cofactor>
</comment>
<keyword evidence="9 11" id="KW-0378">Hydrolase</keyword>
<reference evidence="14 17" key="1">
    <citation type="submission" date="2014-07" db="EMBL/GenBank/DDBJ databases">
        <authorList>
            <person name="Wibberg Daniel"/>
        </authorList>
    </citation>
    <scope>NUCLEOTIDE SEQUENCE [LARGE SCALE GENOMIC DNA]</scope>
</reference>
<keyword evidence="11" id="KW-0963">Cytoplasm</keyword>
<evidence type="ECO:0000256" key="12">
    <source>
        <dbReference type="PIRSR" id="PIRSR037839-1"/>
    </source>
</evidence>
<dbReference type="InterPro" id="IPR017290">
    <property type="entry name" value="RNase_H_bac"/>
</dbReference>
<dbReference type="PROSITE" id="PS50879">
    <property type="entry name" value="RNASE_H_1"/>
    <property type="match status" value="1"/>
</dbReference>
<dbReference type="PATRIC" id="fig|35841.7.peg.1892"/>
<evidence type="ECO:0000256" key="5">
    <source>
        <dbReference type="ARBA" id="ARBA00017721"/>
    </source>
</evidence>
<dbReference type="InterPro" id="IPR012337">
    <property type="entry name" value="RNaseH-like_sf"/>
</dbReference>
<evidence type="ECO:0000256" key="11">
    <source>
        <dbReference type="PIRNR" id="PIRNR037839"/>
    </source>
</evidence>
<proteinExistence type="inferred from homology"/>
<keyword evidence="10 11" id="KW-0460">Magnesium</keyword>
<accession>A0A090KSR8</accession>
<evidence type="ECO:0000256" key="2">
    <source>
        <dbReference type="ARBA" id="ARBA00004065"/>
    </source>
</evidence>
<dbReference type="InterPro" id="IPR009027">
    <property type="entry name" value="Ribosomal_bL9/RNase_H1_N"/>
</dbReference>
<comment type="catalytic activity">
    <reaction evidence="11">
        <text>Endonucleolytic cleavage to 5'-phosphomonoester.</text>
        <dbReference type="EC" id="3.1.26.4"/>
    </reaction>
</comment>
<feature type="binding site" evidence="12">
    <location>
        <position position="209"/>
    </location>
    <ligand>
        <name>Mg(2+)</name>
        <dbReference type="ChEBI" id="CHEBI:18420"/>
        <label>1</label>
    </ligand>
</feature>
<dbReference type="SUPFAM" id="SSF55658">
    <property type="entry name" value="L9 N-domain-like"/>
    <property type="match status" value="1"/>
</dbReference>
<keyword evidence="6 11" id="KW-0540">Nuclease</keyword>
<evidence type="ECO:0000256" key="7">
    <source>
        <dbReference type="ARBA" id="ARBA00022723"/>
    </source>
</evidence>
<evidence type="ECO:0000313" key="15">
    <source>
        <dbReference type="EMBL" id="KIO72888.1"/>
    </source>
</evidence>
<dbReference type="FunFam" id="3.40.970.10:FF:000002">
    <property type="entry name" value="Ribonuclease H"/>
    <property type="match status" value="1"/>
</dbReference>
<dbReference type="GO" id="GO:0004523">
    <property type="term" value="F:RNA-DNA hybrid ribonuclease activity"/>
    <property type="evidence" value="ECO:0007669"/>
    <property type="project" value="UniProtKB-UniRule"/>
</dbReference>
<dbReference type="EMBL" id="CCRF01000061">
    <property type="protein sequence ID" value="CEE01744.1"/>
    <property type="molecule type" value="Genomic_DNA"/>
</dbReference>
<keyword evidence="12" id="KW-0464">Manganese</keyword>
<evidence type="ECO:0000256" key="3">
    <source>
        <dbReference type="ARBA" id="ARBA00005300"/>
    </source>
</evidence>
<dbReference type="GO" id="GO:0003676">
    <property type="term" value="F:nucleic acid binding"/>
    <property type="evidence" value="ECO:0007669"/>
    <property type="project" value="UniProtKB-UniRule"/>
</dbReference>
<feature type="binding site" evidence="12">
    <location>
        <position position="126"/>
    </location>
    <ligand>
        <name>Mg(2+)</name>
        <dbReference type="ChEBI" id="CHEBI:18420"/>
        <label>2</label>
    </ligand>
</feature>
<dbReference type="Gene3D" id="3.40.970.10">
    <property type="entry name" value="Ribonuclease H1, N-terminal domain"/>
    <property type="match status" value="1"/>
</dbReference>
<evidence type="ECO:0000256" key="8">
    <source>
        <dbReference type="ARBA" id="ARBA00022759"/>
    </source>
</evidence>
<dbReference type="InterPro" id="IPR002156">
    <property type="entry name" value="RNaseH_domain"/>
</dbReference>
<evidence type="ECO:0000256" key="1">
    <source>
        <dbReference type="ARBA" id="ARBA00001946"/>
    </source>
</evidence>
<dbReference type="Pfam" id="PF01693">
    <property type="entry name" value="Cauli_VI"/>
    <property type="match status" value="1"/>
</dbReference>
<dbReference type="SUPFAM" id="SSF53098">
    <property type="entry name" value="Ribonuclease H-like"/>
    <property type="match status" value="1"/>
</dbReference>